<comment type="similarity">
    <text evidence="2 12">Belongs to the cation transport ATPase (P-type) (TC 3.A.3) family. Type IB subfamily.</text>
</comment>
<dbReference type="InterPro" id="IPR059000">
    <property type="entry name" value="ATPase_P-type_domA"/>
</dbReference>
<feature type="transmembrane region" description="Helical" evidence="12">
    <location>
        <begin position="239"/>
        <end position="260"/>
    </location>
</feature>
<evidence type="ECO:0000256" key="1">
    <source>
        <dbReference type="ARBA" id="ARBA00004651"/>
    </source>
</evidence>
<dbReference type="NCBIfam" id="TIGR01494">
    <property type="entry name" value="ATPase_P-type"/>
    <property type="match status" value="1"/>
</dbReference>
<evidence type="ECO:0000256" key="6">
    <source>
        <dbReference type="ARBA" id="ARBA00022840"/>
    </source>
</evidence>
<dbReference type="PRINTS" id="PR00120">
    <property type="entry name" value="HATPASE"/>
</dbReference>
<dbReference type="NCBIfam" id="TIGR01525">
    <property type="entry name" value="ATPase-IB_hvy"/>
    <property type="match status" value="1"/>
</dbReference>
<organism evidence="14 15">
    <name type="scientific">Enterococcus florum</name>
    <dbReference type="NCBI Taxonomy" id="2480627"/>
    <lineage>
        <taxon>Bacteria</taxon>
        <taxon>Bacillati</taxon>
        <taxon>Bacillota</taxon>
        <taxon>Bacilli</taxon>
        <taxon>Lactobacillales</taxon>
        <taxon>Enterococcaceae</taxon>
        <taxon>Enterococcus</taxon>
    </lineage>
</organism>
<dbReference type="EMBL" id="BJCC01000019">
    <property type="protein sequence ID" value="GCF94575.1"/>
    <property type="molecule type" value="Genomic_DNA"/>
</dbReference>
<feature type="domain" description="P-type ATPase A" evidence="13">
    <location>
        <begin position="115"/>
        <end position="216"/>
    </location>
</feature>
<dbReference type="RefSeq" id="WP_146622994.1">
    <property type="nucleotide sequence ID" value="NZ_BJCC01000019.1"/>
</dbReference>
<keyword evidence="15" id="KW-1185">Reference proteome</keyword>
<evidence type="ECO:0000313" key="14">
    <source>
        <dbReference type="EMBL" id="GCF94575.1"/>
    </source>
</evidence>
<dbReference type="InterPro" id="IPR051949">
    <property type="entry name" value="Cation_Transport_ATPase"/>
</dbReference>
<dbReference type="OrthoDB" id="9813266at2"/>
<evidence type="ECO:0000256" key="12">
    <source>
        <dbReference type="RuleBase" id="RU362081"/>
    </source>
</evidence>
<feature type="transmembrane region" description="Helical" evidence="12">
    <location>
        <begin position="66"/>
        <end position="97"/>
    </location>
</feature>
<keyword evidence="4 12" id="KW-0479">Metal-binding</keyword>
<evidence type="ECO:0000256" key="8">
    <source>
        <dbReference type="ARBA" id="ARBA00022967"/>
    </source>
</evidence>
<comment type="caution">
    <text evidence="14">The sequence shown here is derived from an EMBL/GenBank/DDBJ whole genome shotgun (WGS) entry which is preliminary data.</text>
</comment>
<accession>A0A4P5P933</accession>
<dbReference type="InterPro" id="IPR036412">
    <property type="entry name" value="HAD-like_sf"/>
</dbReference>
<evidence type="ECO:0000259" key="13">
    <source>
        <dbReference type="Pfam" id="PF00122"/>
    </source>
</evidence>
<reference evidence="15" key="1">
    <citation type="submission" date="2019-02" db="EMBL/GenBank/DDBJ databases">
        <title>Draft genome sequence of Enterococcus sp. Gos25-1.</title>
        <authorList>
            <person name="Tanaka N."/>
            <person name="Shiwa Y."/>
            <person name="Fujita N."/>
        </authorList>
    </citation>
    <scope>NUCLEOTIDE SEQUENCE [LARGE SCALE GENOMIC DNA]</scope>
    <source>
        <strain evidence="15">Gos25-1</strain>
    </source>
</reference>
<dbReference type="InterPro" id="IPR027256">
    <property type="entry name" value="P-typ_ATPase_IB"/>
</dbReference>
<dbReference type="InterPro" id="IPR018303">
    <property type="entry name" value="ATPase_P-typ_P_site"/>
</dbReference>
<comment type="subcellular location">
    <subcellularLocation>
        <location evidence="1">Cell membrane</location>
        <topology evidence="1">Multi-pass membrane protein</topology>
    </subcellularLocation>
</comment>
<keyword evidence="12" id="KW-1003">Cell membrane</keyword>
<keyword evidence="10" id="KW-0813">Transport</keyword>
<dbReference type="FunFam" id="2.70.150.10:FF:000002">
    <property type="entry name" value="Copper-transporting ATPase 1, putative"/>
    <property type="match status" value="1"/>
</dbReference>
<dbReference type="PANTHER" id="PTHR43079">
    <property type="entry name" value="PROBABLE CADMIUM/ZINC-TRANSPORTING ATPASE HMA1"/>
    <property type="match status" value="1"/>
</dbReference>
<dbReference type="GO" id="GO:0005524">
    <property type="term" value="F:ATP binding"/>
    <property type="evidence" value="ECO:0007669"/>
    <property type="project" value="UniProtKB-UniRule"/>
</dbReference>
<dbReference type="SUPFAM" id="SSF56784">
    <property type="entry name" value="HAD-like"/>
    <property type="match status" value="1"/>
</dbReference>
<dbReference type="InterPro" id="IPR023299">
    <property type="entry name" value="ATPase_P-typ_cyto_dom_N"/>
</dbReference>
<protein>
    <submittedName>
        <fullName evidence="14">ATPase</fullName>
    </submittedName>
</protein>
<dbReference type="Gene3D" id="2.70.150.10">
    <property type="entry name" value="Calcium-transporting ATPase, cytoplasmic transduction domain A"/>
    <property type="match status" value="1"/>
</dbReference>
<dbReference type="SFLD" id="SFLDF00027">
    <property type="entry name" value="p-type_atpase"/>
    <property type="match status" value="1"/>
</dbReference>
<dbReference type="GO" id="GO:0046872">
    <property type="term" value="F:metal ion binding"/>
    <property type="evidence" value="ECO:0007669"/>
    <property type="project" value="UniProtKB-KW"/>
</dbReference>
<dbReference type="PROSITE" id="PS00154">
    <property type="entry name" value="ATPASE_E1_E2"/>
    <property type="match status" value="1"/>
</dbReference>
<dbReference type="InterPro" id="IPR023298">
    <property type="entry name" value="ATPase_P-typ_TM_dom_sf"/>
</dbReference>
<gene>
    <name evidence="14" type="primary">zntA</name>
    <name evidence="14" type="ORF">NRIC_24660</name>
</gene>
<evidence type="ECO:0000313" key="15">
    <source>
        <dbReference type="Proteomes" id="UP000290567"/>
    </source>
</evidence>
<evidence type="ECO:0000256" key="3">
    <source>
        <dbReference type="ARBA" id="ARBA00022692"/>
    </source>
</evidence>
<dbReference type="GO" id="GO:0019829">
    <property type="term" value="F:ATPase-coupled monoatomic cation transmembrane transporter activity"/>
    <property type="evidence" value="ECO:0007669"/>
    <property type="project" value="InterPro"/>
</dbReference>
<evidence type="ECO:0000256" key="4">
    <source>
        <dbReference type="ARBA" id="ARBA00022723"/>
    </source>
</evidence>
<dbReference type="InterPro" id="IPR008250">
    <property type="entry name" value="ATPase_P-typ_transduc_dom_A_sf"/>
</dbReference>
<feature type="transmembrane region" description="Helical" evidence="12">
    <location>
        <begin position="266"/>
        <end position="287"/>
    </location>
</feature>
<keyword evidence="10" id="KW-0406">Ion transport</keyword>
<sequence>MSKEEKQAFFSTVCCLIFLISGKTIELMDVSFYPLLFVIAIVSGGWKQTFEGVSELIHEKTLNVDLLMALAAIGACLIGNWFEGAMLTFIFCLSGALEEYATNKSTKEITALMNLSPSTALKLTPDNKTIETDVNDLIISDLVFVPKGSAVPIDGILLDDHSSIDESAISGESIPVEKRKGEEVFGGTINTGQAFTMKVTKTSKNTLFAQIIKLVENAQSETSATASFIEKIENSYVKIVLLAVPLVILITHFIVGWSFQESFYRGMVLLVVASPCALVASATPATLSAISNGAKKGVLFKSGKNLEQLADLKAVSFDKTGTLTQGKPRVTDFHALDPDPLIPRLFASMEAQSTHPLALATVRFFENETRISNLKVEEKAGYGLEADYAGYTWSLGKTAQYTEDSEIGDMIRAWRNDGKTLIFLSKNQRLMAMLALIDLPKKDTASMISYFKNENIHTTMLTGDHEGSAAFVAKAVGIDDYYANCLPQEKTVLVQELKEKYTVNAMVGDGINDAPALATATIGVAMGEGTDVAMDVSDIVLMKNDLNKLVYSHRLAKKLKRIVKQNIIFSLTVIALLIISNFAQFLNLPLGVIGHEGSTILVIFNGLRMLLPLKDLSSDQNDTKCLECPLYQVSH</sequence>
<name>A0A4P5P933_9ENTE</name>
<dbReference type="PRINTS" id="PR00119">
    <property type="entry name" value="CATATPASE"/>
</dbReference>
<dbReference type="SUPFAM" id="SSF81653">
    <property type="entry name" value="Calcium ATPase, transduction domain A"/>
    <property type="match status" value="1"/>
</dbReference>
<keyword evidence="11 12" id="KW-0472">Membrane</keyword>
<dbReference type="PANTHER" id="PTHR43079:SF1">
    <property type="entry name" value="CADMIUM_ZINC-TRANSPORTING ATPASE HMA1, CHLOROPLASTIC-RELATED"/>
    <property type="match status" value="1"/>
</dbReference>
<keyword evidence="9 12" id="KW-1133">Transmembrane helix</keyword>
<keyword evidence="7" id="KW-0460">Magnesium</keyword>
<dbReference type="InterPro" id="IPR044492">
    <property type="entry name" value="P_typ_ATPase_HD_dom"/>
</dbReference>
<dbReference type="InterPro" id="IPR023214">
    <property type="entry name" value="HAD_sf"/>
</dbReference>
<dbReference type="SUPFAM" id="SSF81665">
    <property type="entry name" value="Calcium ATPase, transmembrane domain M"/>
    <property type="match status" value="1"/>
</dbReference>
<evidence type="ECO:0000256" key="9">
    <source>
        <dbReference type="ARBA" id="ARBA00022989"/>
    </source>
</evidence>
<dbReference type="Pfam" id="PF00702">
    <property type="entry name" value="Hydrolase"/>
    <property type="match status" value="1"/>
</dbReference>
<evidence type="ECO:0000256" key="7">
    <source>
        <dbReference type="ARBA" id="ARBA00022842"/>
    </source>
</evidence>
<dbReference type="NCBIfam" id="TIGR01512">
    <property type="entry name" value="ATPase-IB2_Cd"/>
    <property type="match status" value="1"/>
</dbReference>
<dbReference type="Pfam" id="PF00122">
    <property type="entry name" value="E1-E2_ATPase"/>
    <property type="match status" value="1"/>
</dbReference>
<dbReference type="InterPro" id="IPR001757">
    <property type="entry name" value="P_typ_ATPase"/>
</dbReference>
<keyword evidence="3 12" id="KW-0812">Transmembrane</keyword>
<feature type="transmembrane region" description="Helical" evidence="12">
    <location>
        <begin position="567"/>
        <end position="586"/>
    </location>
</feature>
<evidence type="ECO:0000256" key="10">
    <source>
        <dbReference type="ARBA" id="ARBA00023065"/>
    </source>
</evidence>
<keyword evidence="5 12" id="KW-0547">Nucleotide-binding</keyword>
<dbReference type="SFLD" id="SFLDG00002">
    <property type="entry name" value="C1.7:_P-type_atpase_like"/>
    <property type="match status" value="1"/>
</dbReference>
<evidence type="ECO:0000256" key="5">
    <source>
        <dbReference type="ARBA" id="ARBA00022741"/>
    </source>
</evidence>
<dbReference type="Gene3D" id="3.40.1110.10">
    <property type="entry name" value="Calcium-transporting ATPase, cytoplasmic domain N"/>
    <property type="match status" value="1"/>
</dbReference>
<dbReference type="CDD" id="cd07551">
    <property type="entry name" value="P-type_ATPase_HM_ZosA_PfeT-like"/>
    <property type="match status" value="1"/>
</dbReference>
<keyword evidence="8" id="KW-1278">Translocase</keyword>
<proteinExistence type="inferred from homology"/>
<dbReference type="SFLD" id="SFLDS00003">
    <property type="entry name" value="Haloacid_Dehalogenase"/>
    <property type="match status" value="1"/>
</dbReference>
<dbReference type="GO" id="GO:0016887">
    <property type="term" value="F:ATP hydrolysis activity"/>
    <property type="evidence" value="ECO:0007669"/>
    <property type="project" value="InterPro"/>
</dbReference>
<dbReference type="Proteomes" id="UP000290567">
    <property type="component" value="Unassembled WGS sequence"/>
</dbReference>
<evidence type="ECO:0000256" key="11">
    <source>
        <dbReference type="ARBA" id="ARBA00023136"/>
    </source>
</evidence>
<keyword evidence="6 12" id="KW-0067">ATP-binding</keyword>
<dbReference type="Gene3D" id="3.40.50.1000">
    <property type="entry name" value="HAD superfamily/HAD-like"/>
    <property type="match status" value="1"/>
</dbReference>
<dbReference type="AlphaFoldDB" id="A0A4P5P933"/>
<evidence type="ECO:0000256" key="2">
    <source>
        <dbReference type="ARBA" id="ARBA00006024"/>
    </source>
</evidence>
<dbReference type="GO" id="GO:0005886">
    <property type="term" value="C:plasma membrane"/>
    <property type="evidence" value="ECO:0007669"/>
    <property type="project" value="UniProtKB-SubCell"/>
</dbReference>